<dbReference type="EMBL" id="PDDX01000001">
    <property type="protein sequence ID" value="PHI32588.1"/>
    <property type="molecule type" value="Genomic_DNA"/>
</dbReference>
<dbReference type="InterPro" id="IPR005546">
    <property type="entry name" value="Autotransporte_beta"/>
</dbReference>
<dbReference type="Proteomes" id="UP000373449">
    <property type="component" value="Unassembled WGS sequence"/>
</dbReference>
<dbReference type="SUPFAM" id="SSF51126">
    <property type="entry name" value="Pectin lyase-like"/>
    <property type="match status" value="1"/>
</dbReference>
<gene>
    <name evidence="5" type="primary">icsA_8</name>
    <name evidence="4" type="ORF">CRN84_04205</name>
    <name evidence="5" type="ORF">NCTC12282_01478</name>
</gene>
<evidence type="ECO:0000313" key="6">
    <source>
        <dbReference type="Proteomes" id="UP000224974"/>
    </source>
</evidence>
<reference evidence="4" key="1">
    <citation type="submission" date="2017-09" db="EMBL/GenBank/DDBJ databases">
        <title>FDA dAtabase for Regulatory Grade micrObial Sequences (FDA-ARGOS): Supporting development and validation of Infectious Disease Dx tests.</title>
        <authorList>
            <person name="Minogue T."/>
            <person name="Wolcott M."/>
            <person name="Wasieloski L."/>
            <person name="Aguilar W."/>
            <person name="Moore D."/>
            <person name="Tallon L.J."/>
            <person name="Sadzewicz L."/>
            <person name="Ott S."/>
            <person name="Zhao X."/>
            <person name="Nagaraj S."/>
            <person name="Vavikolanu K."/>
            <person name="Aluvathingal J."/>
            <person name="Nadendla S."/>
            <person name="Sichtig H."/>
        </authorList>
    </citation>
    <scope>NUCLEOTIDE SEQUENCE</scope>
    <source>
        <strain evidence="4">FDAARGOS_387</strain>
    </source>
</reference>
<sequence>MKLINFKLSGIALAIASMLIPAISYADIAATGDVIPGIPTTPNWNVPGELVVGNTTDGTLTVSNGGVLTSGDAASLSSYIGKLAGSTGQVEVTGAGSRWTNDAVLMVGYQGDGTLRILDGGVVETLTSVIHVGFDDGSKGYLEVSGPGSKLNSGHLLYIGGENNSDGRLIIADGGALTSVYDSYIANHSGSIGRVEVTGKDSVWSSGLNMFIGNGGNGSLKITEGGLVVTQLNGIIGTESTGAGYVEVSGTDSRWQVGSALSIGNSNSASMIISDGGVVSSQQGYISSALGMVEVTGIGSRWENADHLSVGYAANSDSTLNILNGGVVSSGFSYVGNQPSSKGQVNISGSGSSWQNSSLIVAGFSGDGRITVSDGASLSSAGGYIGLLPSAKGEILITGTGSSWVNSGDLGIGQAGGNGSLTISNNGIVQTGNVAVAVDASSVSTLNIGSAAGELATAAGYLDAPLITLGSGDGHVVFNHTNNNYQFNPIIAGTGSVDVYSGTTILNGINTYAGTTTITAGTLQAGAPGAFSAASDYVVSTAGRLDLSGYDQSVTSLSNAGIVDFNGTPGTTLTVTGDYIGNNGLLSFKTMLNGDGSDSDKLVIGGNTSGTTRVRVTNAGGSGATTLNGIELIQVDGRSDGEFVKDGRIVAGAYDYSLARGEGANASNWYLVSAILPEPPAPPVPPTDPQSSMVVRPEAGGYATNLAAANQMFILRLDDRLDQTQYVDALTGEHKQTSLWLRNSGGHNRSRDSSGQLHTQANRYVVQLGGNIAQWSHNGQDRFQLGAMVGYANSKGNTTSRLSEYRIRSSVNGYSAGVYGTWYSNDTDKTGLYVDSWLQYSWFNNQINGQELSSEKYKSKGVSASLESGYTFKIGEDTTQNTGYFIQPKAQAVWMNVQADDHREANGTYVSGEGDGNIQTRLGVKAFANIHNDKRALLVVKPFAEVNWIHNSKDFGARLNTVSIKQEGAANIGELKLGMEGQIEQHIDVWGSVSQQIGDQGYSDTAVMLGVKYRF</sequence>
<reference evidence="5 7" key="3">
    <citation type="submission" date="2019-03" db="EMBL/GenBank/DDBJ databases">
        <authorList>
            <consortium name="Pathogen Informatics"/>
        </authorList>
    </citation>
    <scope>NUCLEOTIDE SEQUENCE [LARGE SCALE GENOMIC DNA]</scope>
    <source>
        <strain evidence="5 7">NCTC12282</strain>
    </source>
</reference>
<organism evidence="4 6">
    <name type="scientific">Budvicia aquatica</name>
    <dbReference type="NCBI Taxonomy" id="82979"/>
    <lineage>
        <taxon>Bacteria</taxon>
        <taxon>Pseudomonadati</taxon>
        <taxon>Pseudomonadota</taxon>
        <taxon>Gammaproteobacteria</taxon>
        <taxon>Enterobacterales</taxon>
        <taxon>Budviciaceae</taxon>
        <taxon>Budvicia</taxon>
    </lineage>
</organism>
<dbReference type="NCBIfam" id="TIGR02601">
    <property type="entry name" value="autotrns_rpt"/>
    <property type="match status" value="1"/>
</dbReference>
<dbReference type="GO" id="GO:0019867">
    <property type="term" value="C:outer membrane"/>
    <property type="evidence" value="ECO:0007669"/>
    <property type="project" value="InterPro"/>
</dbReference>
<evidence type="ECO:0000256" key="2">
    <source>
        <dbReference type="SAM" id="SignalP"/>
    </source>
</evidence>
<dbReference type="AlphaFoldDB" id="A0A2C6DQI5"/>
<dbReference type="Gene3D" id="2.40.128.130">
    <property type="entry name" value="Autotransporter beta-domain"/>
    <property type="match status" value="1"/>
</dbReference>
<dbReference type="PANTHER" id="PTHR12338">
    <property type="entry name" value="AUTOTRANSPORTER"/>
    <property type="match status" value="1"/>
</dbReference>
<feature type="signal peptide" evidence="2">
    <location>
        <begin position="1"/>
        <end position="26"/>
    </location>
</feature>
<dbReference type="PANTHER" id="PTHR12338:SF5">
    <property type="entry name" value="ANTIGEN 43-RELATED"/>
    <property type="match status" value="1"/>
</dbReference>
<feature type="chain" id="PRO_5033756696" evidence="2">
    <location>
        <begin position="27"/>
        <end position="1015"/>
    </location>
</feature>
<dbReference type="SUPFAM" id="SSF103515">
    <property type="entry name" value="Autotransporter"/>
    <property type="match status" value="1"/>
</dbReference>
<dbReference type="Pfam" id="PF18883">
    <property type="entry name" value="AC_1"/>
    <property type="match status" value="1"/>
</dbReference>
<dbReference type="RefSeq" id="WP_029093708.1">
    <property type="nucleotide sequence ID" value="NZ_CAADJA010000002.1"/>
</dbReference>
<evidence type="ECO:0000256" key="1">
    <source>
        <dbReference type="ARBA" id="ARBA00022729"/>
    </source>
</evidence>
<evidence type="ECO:0000313" key="7">
    <source>
        <dbReference type="Proteomes" id="UP000373449"/>
    </source>
</evidence>
<dbReference type="EMBL" id="CAADJA010000002">
    <property type="protein sequence ID" value="VFS46569.1"/>
    <property type="molecule type" value="Genomic_DNA"/>
</dbReference>
<feature type="domain" description="Autotransporter" evidence="3">
    <location>
        <begin position="732"/>
        <end position="1015"/>
    </location>
</feature>
<dbReference type="OrthoDB" id="6462569at2"/>
<name>A0A2C6DQI5_9GAMM</name>
<dbReference type="InterPro" id="IPR030895">
    <property type="entry name" value="T5SS_PEPC_rpt"/>
</dbReference>
<dbReference type="Proteomes" id="UP000224974">
    <property type="component" value="Unassembled WGS sequence"/>
</dbReference>
<proteinExistence type="predicted"/>
<dbReference type="CDD" id="cd01344">
    <property type="entry name" value="PL2_Passenger_AT"/>
    <property type="match status" value="1"/>
</dbReference>
<dbReference type="NCBIfam" id="TIGR01414">
    <property type="entry name" value="autotrans_barl"/>
    <property type="match status" value="1"/>
</dbReference>
<keyword evidence="1 2" id="KW-0732">Signal</keyword>
<dbReference type="InterPro" id="IPR013425">
    <property type="entry name" value="Autotrns_rpt"/>
</dbReference>
<dbReference type="STRING" id="1111728.GCA_000427805_04409"/>
<accession>A0A2C6DQI5</accession>
<dbReference type="PROSITE" id="PS51208">
    <property type="entry name" value="AUTOTRANSPORTER"/>
    <property type="match status" value="1"/>
</dbReference>
<evidence type="ECO:0000313" key="5">
    <source>
        <dbReference type="EMBL" id="VFS46569.1"/>
    </source>
</evidence>
<reference evidence="6" key="2">
    <citation type="submission" date="2017-09" db="EMBL/GenBank/DDBJ databases">
        <title>FDA dAtabase for Regulatory Grade micrObial Sequences (FDA-ARGOS): Supporting development and validation of Infectious Disease Dx tests.</title>
        <authorList>
            <person name="Minogue T."/>
            <person name="Wolcott M."/>
            <person name="Wasieloski L."/>
            <person name="Aguilar W."/>
            <person name="Moore D."/>
            <person name="Tallon L."/>
            <person name="Sadzewicz L."/>
            <person name="Ott S."/>
            <person name="Zhao X."/>
            <person name="Nagaraj S."/>
            <person name="Vavikolanu K."/>
            <person name="Aluvathingal J."/>
            <person name="Nadendla S."/>
            <person name="Sichtig H."/>
        </authorList>
    </citation>
    <scope>NUCLEOTIDE SEQUENCE [LARGE SCALE GENOMIC DNA]</scope>
    <source>
        <strain evidence="6">FDAARGOS_387</strain>
    </source>
</reference>
<dbReference type="InterPro" id="IPR050909">
    <property type="entry name" value="Bact_Autotransporter_VF"/>
</dbReference>
<keyword evidence="6" id="KW-1185">Reference proteome</keyword>
<dbReference type="InterPro" id="IPR012332">
    <property type="entry name" value="Autotransporter_pectin_lyase_C"/>
</dbReference>
<dbReference type="InterPro" id="IPR036709">
    <property type="entry name" value="Autotransporte_beta_dom_sf"/>
</dbReference>
<dbReference type="InterPro" id="IPR043990">
    <property type="entry name" value="AC_1"/>
</dbReference>
<dbReference type="InterPro" id="IPR006315">
    <property type="entry name" value="OM_autotransptr_brl_dom"/>
</dbReference>
<dbReference type="NCBIfam" id="TIGR04393">
    <property type="entry name" value="rpt_T5SS_PEPC"/>
    <property type="match status" value="7"/>
</dbReference>
<dbReference type="Pfam" id="PF03797">
    <property type="entry name" value="Autotransporter"/>
    <property type="match status" value="1"/>
</dbReference>
<evidence type="ECO:0000313" key="4">
    <source>
        <dbReference type="EMBL" id="PHI32588.1"/>
    </source>
</evidence>
<dbReference type="InterPro" id="IPR011050">
    <property type="entry name" value="Pectin_lyase_fold/virulence"/>
</dbReference>
<dbReference type="SMART" id="SM00869">
    <property type="entry name" value="Autotransporter"/>
    <property type="match status" value="1"/>
</dbReference>
<protein>
    <submittedName>
        <fullName evidence="4">Autotransporter outer membrane beta-barrel domain-containing protein</fullName>
    </submittedName>
    <submittedName>
        <fullName evidence="5">Outer membrane protein IcsA autotransporter</fullName>
    </submittedName>
</protein>
<evidence type="ECO:0000259" key="3">
    <source>
        <dbReference type="PROSITE" id="PS51208"/>
    </source>
</evidence>
<dbReference type="Gene3D" id="2.160.20.20">
    <property type="match status" value="1"/>
</dbReference>